<dbReference type="InterPro" id="IPR053378">
    <property type="entry name" value="Prenyl_diphosphate_synthase"/>
</dbReference>
<keyword evidence="6" id="KW-0414">Isoprene biosynthesis</keyword>
<keyword evidence="9" id="KW-1185">Reference proteome</keyword>
<dbReference type="PROSITE" id="PS00723">
    <property type="entry name" value="POLYPRENYL_SYNTHASE_1"/>
    <property type="match status" value="1"/>
</dbReference>
<dbReference type="CDD" id="cd00685">
    <property type="entry name" value="Trans_IPPS_HT"/>
    <property type="match status" value="1"/>
</dbReference>
<comment type="cofactor">
    <cofactor evidence="1">
        <name>Mg(2+)</name>
        <dbReference type="ChEBI" id="CHEBI:18420"/>
    </cofactor>
</comment>
<dbReference type="Pfam" id="PF00348">
    <property type="entry name" value="polyprenyl_synt"/>
    <property type="match status" value="1"/>
</dbReference>
<reference evidence="8 9" key="1">
    <citation type="submission" date="2018-06" db="EMBL/GenBank/DDBJ databases">
        <authorList>
            <consortium name="Pathogen Informatics"/>
            <person name="Doyle S."/>
        </authorList>
    </citation>
    <scope>NUCLEOTIDE SEQUENCE [LARGE SCALE GENOMIC DNA]</scope>
    <source>
        <strain evidence="8 9">NCTC13315</strain>
    </source>
</reference>
<dbReference type="GO" id="GO:0008654">
    <property type="term" value="P:phospholipid biosynthetic process"/>
    <property type="evidence" value="ECO:0007669"/>
    <property type="project" value="UniProtKB-ARBA"/>
</dbReference>
<evidence type="ECO:0000256" key="4">
    <source>
        <dbReference type="ARBA" id="ARBA00022723"/>
    </source>
</evidence>
<keyword evidence="3 7" id="KW-0808">Transferase</keyword>
<evidence type="ECO:0000256" key="3">
    <source>
        <dbReference type="ARBA" id="ARBA00022679"/>
    </source>
</evidence>
<protein>
    <submittedName>
        <fullName evidence="8">Geranyltranstransferase</fullName>
        <ecNumber evidence="8">2.5.1.10</ecNumber>
    </submittedName>
</protein>
<evidence type="ECO:0000313" key="9">
    <source>
        <dbReference type="Proteomes" id="UP000254968"/>
    </source>
</evidence>
<dbReference type="GO" id="GO:0005737">
    <property type="term" value="C:cytoplasm"/>
    <property type="evidence" value="ECO:0007669"/>
    <property type="project" value="UniProtKB-ARBA"/>
</dbReference>
<dbReference type="SFLD" id="SFLDG01017">
    <property type="entry name" value="Polyprenyl_Transferase_Like"/>
    <property type="match status" value="1"/>
</dbReference>
<dbReference type="InterPro" id="IPR033749">
    <property type="entry name" value="Polyprenyl_synt_CS"/>
</dbReference>
<dbReference type="InterPro" id="IPR000092">
    <property type="entry name" value="Polyprenyl_synt"/>
</dbReference>
<name>A0A378I4X5_9GAMM</name>
<dbReference type="InterPro" id="IPR008949">
    <property type="entry name" value="Isoprenoid_synthase_dom_sf"/>
</dbReference>
<accession>A0A378I4X5</accession>
<dbReference type="GO" id="GO:0046872">
    <property type="term" value="F:metal ion binding"/>
    <property type="evidence" value="ECO:0007669"/>
    <property type="project" value="UniProtKB-KW"/>
</dbReference>
<comment type="similarity">
    <text evidence="2 7">Belongs to the FPP/GGPP synthase family.</text>
</comment>
<dbReference type="PANTHER" id="PTHR43281:SF1">
    <property type="entry name" value="FARNESYL DIPHOSPHATE SYNTHASE"/>
    <property type="match status" value="1"/>
</dbReference>
<dbReference type="OrthoDB" id="9805316at2"/>
<gene>
    <name evidence="8" type="primary">ispA_2</name>
    <name evidence="8" type="ORF">NCTC13315_02273</name>
</gene>
<evidence type="ECO:0000256" key="6">
    <source>
        <dbReference type="ARBA" id="ARBA00023229"/>
    </source>
</evidence>
<evidence type="ECO:0000256" key="5">
    <source>
        <dbReference type="ARBA" id="ARBA00022842"/>
    </source>
</evidence>
<evidence type="ECO:0000256" key="1">
    <source>
        <dbReference type="ARBA" id="ARBA00001946"/>
    </source>
</evidence>
<dbReference type="Gene3D" id="1.10.600.10">
    <property type="entry name" value="Farnesyl Diphosphate Synthase"/>
    <property type="match status" value="1"/>
</dbReference>
<evidence type="ECO:0000256" key="2">
    <source>
        <dbReference type="ARBA" id="ARBA00006706"/>
    </source>
</evidence>
<dbReference type="GO" id="GO:0016114">
    <property type="term" value="P:terpenoid biosynthetic process"/>
    <property type="evidence" value="ECO:0007669"/>
    <property type="project" value="UniProtKB-ARBA"/>
</dbReference>
<organism evidence="8 9">
    <name type="scientific">Legionella beliardensis</name>
    <dbReference type="NCBI Taxonomy" id="91822"/>
    <lineage>
        <taxon>Bacteria</taxon>
        <taxon>Pseudomonadati</taxon>
        <taxon>Pseudomonadota</taxon>
        <taxon>Gammaproteobacteria</taxon>
        <taxon>Legionellales</taxon>
        <taxon>Legionellaceae</taxon>
        <taxon>Legionella</taxon>
    </lineage>
</organism>
<proteinExistence type="inferred from homology"/>
<evidence type="ECO:0000256" key="7">
    <source>
        <dbReference type="RuleBase" id="RU004466"/>
    </source>
</evidence>
<dbReference type="FunFam" id="1.10.600.10:FF:000001">
    <property type="entry name" value="Geranylgeranyl diphosphate synthase"/>
    <property type="match status" value="1"/>
</dbReference>
<dbReference type="SFLD" id="SFLDS00005">
    <property type="entry name" value="Isoprenoid_Synthase_Type_I"/>
    <property type="match status" value="1"/>
</dbReference>
<dbReference type="GO" id="GO:0004337">
    <property type="term" value="F:(2E,6E)-farnesyl diphosphate synthase activity"/>
    <property type="evidence" value="ECO:0007669"/>
    <property type="project" value="UniProtKB-EC"/>
</dbReference>
<dbReference type="PROSITE" id="PS00444">
    <property type="entry name" value="POLYPRENYL_SYNTHASE_2"/>
    <property type="match status" value="1"/>
</dbReference>
<dbReference type="Proteomes" id="UP000254968">
    <property type="component" value="Unassembled WGS sequence"/>
</dbReference>
<dbReference type="EMBL" id="UGNV01000001">
    <property type="protein sequence ID" value="STX29721.1"/>
    <property type="molecule type" value="Genomic_DNA"/>
</dbReference>
<dbReference type="SUPFAM" id="SSF48576">
    <property type="entry name" value="Terpenoid synthases"/>
    <property type="match status" value="1"/>
</dbReference>
<sequence>MNAEAYLHACQHRVSLALKKNLPSSNKEPRQLHKAMRYAVLNGGKRIRSAFVYAVGEALEANYSILDSAAASIEMIHAYSLIHDDLPALDNDDLRRGKPTCHKVFGEATAIIAGDALQSYGFEMLAKLDLNYISARAELEMVKLLSHAIGSLGMAGGQELDMEMVNQGQVSLKKLEMMYQLKTGCLLETSILFGALAANCSNKKILANLAKFSKCIGLAFQIHDDIIGVLSDTHTLGKTQGIDLKQNKPVYPVLVGVKRAQIRERVLYRQALSYLDKTGINVMNLKALAEYIIKRNH</sequence>
<dbReference type="RefSeq" id="WP_115303392.1">
    <property type="nucleotide sequence ID" value="NZ_CAAAHO010000002.1"/>
</dbReference>
<dbReference type="AlphaFoldDB" id="A0A378I4X5"/>
<dbReference type="PANTHER" id="PTHR43281">
    <property type="entry name" value="FARNESYL DIPHOSPHATE SYNTHASE"/>
    <property type="match status" value="1"/>
</dbReference>
<keyword evidence="5" id="KW-0460">Magnesium</keyword>
<keyword evidence="4" id="KW-0479">Metal-binding</keyword>
<evidence type="ECO:0000313" key="8">
    <source>
        <dbReference type="EMBL" id="STX29721.1"/>
    </source>
</evidence>
<dbReference type="EC" id="2.5.1.10" evidence="8"/>
<dbReference type="NCBIfam" id="NF045485">
    <property type="entry name" value="FPPsyn"/>
    <property type="match status" value="1"/>
</dbReference>